<dbReference type="Gene3D" id="3.40.630.30">
    <property type="match status" value="1"/>
</dbReference>
<evidence type="ECO:0000259" key="1">
    <source>
        <dbReference type="PROSITE" id="PS51186"/>
    </source>
</evidence>
<dbReference type="OrthoDB" id="5893234at2"/>
<evidence type="ECO:0000313" key="3">
    <source>
        <dbReference type="Proteomes" id="UP000196708"/>
    </source>
</evidence>
<dbReference type="Proteomes" id="UP000196708">
    <property type="component" value="Chromosome 2"/>
</dbReference>
<dbReference type="AlphaFoldDB" id="A0A1Z2SJM8"/>
<dbReference type="Pfam" id="PF13527">
    <property type="entry name" value="Acetyltransf_9"/>
    <property type="match status" value="1"/>
</dbReference>
<dbReference type="RefSeq" id="WP_088134675.1">
    <property type="nucleotide sequence ID" value="NZ_CP018836.1"/>
</dbReference>
<feature type="domain" description="N-acetyltransferase" evidence="1">
    <location>
        <begin position="1"/>
        <end position="144"/>
    </location>
</feature>
<dbReference type="SUPFAM" id="SSF55729">
    <property type="entry name" value="Acyl-CoA N-acyltransferases (Nat)"/>
    <property type="match status" value="1"/>
</dbReference>
<dbReference type="PROSITE" id="PS51186">
    <property type="entry name" value="GNAT"/>
    <property type="match status" value="1"/>
</dbReference>
<keyword evidence="2" id="KW-0808">Transferase</keyword>
<accession>A0A1Z2SJM8</accession>
<evidence type="ECO:0000313" key="2">
    <source>
        <dbReference type="EMBL" id="ASA57346.1"/>
    </source>
</evidence>
<dbReference type="KEGG" id="vga:BSQ33_16330"/>
<sequence length="170" mass="19088">MKVSVIENAEIKAYEATLNTHLNLVFGESSRLLLNSEFVCAILVEDESQIIATGFAYSRLMNQGSTNFKAGIIGGIAVIPSKRGLGLAKIIVKELDRYLESFGVTHSFLFAYEPDVYKNSGYSELLLPIHYFDEQQKNWKQFVYRGGMVKSYNDSCALSEQVIEFNGCVY</sequence>
<dbReference type="GO" id="GO:0016747">
    <property type="term" value="F:acyltransferase activity, transferring groups other than amino-acyl groups"/>
    <property type="evidence" value="ECO:0007669"/>
    <property type="project" value="InterPro"/>
</dbReference>
<dbReference type="InterPro" id="IPR016181">
    <property type="entry name" value="Acyl_CoA_acyltransferase"/>
</dbReference>
<protein>
    <submittedName>
        <fullName evidence="2">GNAT family N-acetyltransferase</fullName>
    </submittedName>
</protein>
<gene>
    <name evidence="2" type="ORF">BSQ33_16330</name>
</gene>
<dbReference type="EMBL" id="CP018836">
    <property type="protein sequence ID" value="ASA57346.1"/>
    <property type="molecule type" value="Genomic_DNA"/>
</dbReference>
<reference evidence="2 3" key="1">
    <citation type="submission" date="2016-12" db="EMBL/GenBank/DDBJ databases">
        <authorList>
            <person name="Song W.-J."/>
            <person name="Kurnit D.M."/>
        </authorList>
    </citation>
    <scope>NUCLEOTIDE SEQUENCE [LARGE SCALE GENOMIC DNA]</scope>
    <source>
        <strain evidence="2 3">ATCC 43942</strain>
    </source>
</reference>
<proteinExistence type="predicted"/>
<dbReference type="InterPro" id="IPR000182">
    <property type="entry name" value="GNAT_dom"/>
</dbReference>
<name>A0A1Z2SJM8_VIBGA</name>
<organism evidence="2 3">
    <name type="scientific">Vibrio gazogenes</name>
    <dbReference type="NCBI Taxonomy" id="687"/>
    <lineage>
        <taxon>Bacteria</taxon>
        <taxon>Pseudomonadati</taxon>
        <taxon>Pseudomonadota</taxon>
        <taxon>Gammaproteobacteria</taxon>
        <taxon>Vibrionales</taxon>
        <taxon>Vibrionaceae</taxon>
        <taxon>Vibrio</taxon>
    </lineage>
</organism>